<dbReference type="RefSeq" id="WP_209555676.1">
    <property type="nucleotide sequence ID" value="NZ_JAEDXU010000001.1"/>
</dbReference>
<keyword evidence="1" id="KW-1133">Transmembrane helix</keyword>
<keyword evidence="1" id="KW-0472">Membrane</keyword>
<comment type="caution">
    <text evidence="2">The sequence shown here is derived from an EMBL/GenBank/DDBJ whole genome shotgun (WGS) entry which is preliminary data.</text>
</comment>
<dbReference type="EMBL" id="JAEDXU010000001">
    <property type="protein sequence ID" value="MBP1044881.1"/>
    <property type="molecule type" value="Genomic_DNA"/>
</dbReference>
<feature type="transmembrane region" description="Helical" evidence="1">
    <location>
        <begin position="7"/>
        <end position="24"/>
    </location>
</feature>
<sequence length="80" mass="9326">MKYTTRIILAVSIVAMTIICVTEFKSFQVFMMYVYPLIAGWFIGECLNIPEEKVRIKWRNFKDRVAIGIVNFASFLAGRR</sequence>
<name>A0ABS4CE56_9ENTE</name>
<feature type="transmembrane region" description="Helical" evidence="1">
    <location>
        <begin position="30"/>
        <end position="49"/>
    </location>
</feature>
<organism evidence="2 3">
    <name type="scientific">Enterococcus larvae</name>
    <dbReference type="NCBI Taxonomy" id="2794352"/>
    <lineage>
        <taxon>Bacteria</taxon>
        <taxon>Bacillati</taxon>
        <taxon>Bacillota</taxon>
        <taxon>Bacilli</taxon>
        <taxon>Lactobacillales</taxon>
        <taxon>Enterococcaceae</taxon>
        <taxon>Enterococcus</taxon>
    </lineage>
</organism>
<evidence type="ECO:0000256" key="1">
    <source>
        <dbReference type="SAM" id="Phobius"/>
    </source>
</evidence>
<accession>A0ABS4CE56</accession>
<gene>
    <name evidence="2" type="ORF">I6N96_01215</name>
</gene>
<evidence type="ECO:0000313" key="2">
    <source>
        <dbReference type="EMBL" id="MBP1044881.1"/>
    </source>
</evidence>
<proteinExistence type="predicted"/>
<reference evidence="2 3" key="1">
    <citation type="submission" date="2020-12" db="EMBL/GenBank/DDBJ databases">
        <title>Vagococcus allomyrinae sp. nov. and Enterococcus lavae sp. nov., isolated from the larvae of Allomyrina dichotoma.</title>
        <authorList>
            <person name="Lee S.D."/>
        </authorList>
    </citation>
    <scope>NUCLEOTIDE SEQUENCE [LARGE SCALE GENOMIC DNA]</scope>
    <source>
        <strain evidence="2 3">BWM-S5</strain>
    </source>
</reference>
<keyword evidence="1" id="KW-0812">Transmembrane</keyword>
<keyword evidence="3" id="KW-1185">Reference proteome</keyword>
<dbReference type="Proteomes" id="UP000673375">
    <property type="component" value="Unassembled WGS sequence"/>
</dbReference>
<evidence type="ECO:0000313" key="3">
    <source>
        <dbReference type="Proteomes" id="UP000673375"/>
    </source>
</evidence>
<protein>
    <submittedName>
        <fullName evidence="2">Uncharacterized protein</fullName>
    </submittedName>
</protein>